<accession>A0ACC3DGH6</accession>
<keyword evidence="2" id="KW-1185">Reference proteome</keyword>
<sequence length="396" mass="45561">LLRESPQQALRACTPLASIYGPIARILFNSAFISCWTELYDQYQEELVRAIETAITSAEIPPEILQMLLNLAEFMEHDDKALPIDVRILGMYAGKCHAFAKALHYKELEFNAEQNPTAVEALIYINNQLQQYDAAFGILRKAKAYDNVELKETWFEKLNRWDEALASYQKRERDDGEALDTTMGKMRCLHALGEWEILSNLAQEKWMNGHNISSEYRRNIAPLAAAAAWGLKKWELMDNYLSVMKPTSPDKSFFGAVLAIQRSNYGEAHKHIDTARGLLETELTALLSESYDRAYLQILRVQMLAELEEIIEYKESKNDAEKQASMRKTWMRRLRGCQRNPEVWQRMLKVRTLVVSAHEDMQTWIKYASICRKNGRIGLAEKALHELLGTKEPIAP</sequence>
<gene>
    <name evidence="1" type="primary">TOR2_2</name>
    <name evidence="1" type="ORF">LTS18_014806</name>
</gene>
<feature type="non-terminal residue" evidence="1">
    <location>
        <position position="1"/>
    </location>
</feature>
<protein>
    <submittedName>
        <fullName evidence="1">1-phosphatidylinositol 3-kinase</fullName>
    </submittedName>
</protein>
<dbReference type="EMBL" id="JAWDJW010004812">
    <property type="protein sequence ID" value="KAK3071668.1"/>
    <property type="molecule type" value="Genomic_DNA"/>
</dbReference>
<name>A0ACC3DGH6_9PEZI</name>
<feature type="non-terminal residue" evidence="1">
    <location>
        <position position="396"/>
    </location>
</feature>
<evidence type="ECO:0000313" key="2">
    <source>
        <dbReference type="Proteomes" id="UP001186974"/>
    </source>
</evidence>
<proteinExistence type="predicted"/>
<evidence type="ECO:0000313" key="1">
    <source>
        <dbReference type="EMBL" id="KAK3071668.1"/>
    </source>
</evidence>
<dbReference type="Proteomes" id="UP001186974">
    <property type="component" value="Unassembled WGS sequence"/>
</dbReference>
<comment type="caution">
    <text evidence="1">The sequence shown here is derived from an EMBL/GenBank/DDBJ whole genome shotgun (WGS) entry which is preliminary data.</text>
</comment>
<organism evidence="1 2">
    <name type="scientific">Coniosporium uncinatum</name>
    <dbReference type="NCBI Taxonomy" id="93489"/>
    <lineage>
        <taxon>Eukaryota</taxon>
        <taxon>Fungi</taxon>
        <taxon>Dikarya</taxon>
        <taxon>Ascomycota</taxon>
        <taxon>Pezizomycotina</taxon>
        <taxon>Dothideomycetes</taxon>
        <taxon>Dothideomycetes incertae sedis</taxon>
        <taxon>Coniosporium</taxon>
    </lineage>
</organism>
<reference evidence="1" key="1">
    <citation type="submission" date="2024-09" db="EMBL/GenBank/DDBJ databases">
        <title>Black Yeasts Isolated from many extreme environments.</title>
        <authorList>
            <person name="Coleine C."/>
            <person name="Stajich J.E."/>
            <person name="Selbmann L."/>
        </authorList>
    </citation>
    <scope>NUCLEOTIDE SEQUENCE</scope>
    <source>
        <strain evidence="1">CCFEE 5737</strain>
    </source>
</reference>